<organism evidence="1">
    <name type="scientific">Anopheles triannulatus</name>
    <dbReference type="NCBI Taxonomy" id="58253"/>
    <lineage>
        <taxon>Eukaryota</taxon>
        <taxon>Metazoa</taxon>
        <taxon>Ecdysozoa</taxon>
        <taxon>Arthropoda</taxon>
        <taxon>Hexapoda</taxon>
        <taxon>Insecta</taxon>
        <taxon>Pterygota</taxon>
        <taxon>Neoptera</taxon>
        <taxon>Endopterygota</taxon>
        <taxon>Diptera</taxon>
        <taxon>Nematocera</taxon>
        <taxon>Culicoidea</taxon>
        <taxon>Culicidae</taxon>
        <taxon>Anophelinae</taxon>
        <taxon>Anopheles</taxon>
    </lineage>
</organism>
<accession>A0A2M4B7T2</accession>
<evidence type="ECO:0000313" key="1">
    <source>
        <dbReference type="EMBL" id="MBW49087.1"/>
    </source>
</evidence>
<dbReference type="EMBL" id="GGFK01015766">
    <property type="protein sequence ID" value="MBW49087.1"/>
    <property type="molecule type" value="Transcribed_RNA"/>
</dbReference>
<dbReference type="AlphaFoldDB" id="A0A2M4B7T2"/>
<name>A0A2M4B7T2_9DIPT</name>
<protein>
    <submittedName>
        <fullName evidence="1">Putative secreted protein</fullName>
    </submittedName>
</protein>
<reference evidence="1" key="1">
    <citation type="submission" date="2018-01" db="EMBL/GenBank/DDBJ databases">
        <title>An insight into the sialome of Amazonian anophelines.</title>
        <authorList>
            <person name="Ribeiro J.M."/>
            <person name="Scarpassa V."/>
            <person name="Calvo E."/>
        </authorList>
    </citation>
    <scope>NUCLEOTIDE SEQUENCE</scope>
    <source>
        <tissue evidence="1">Salivary glands</tissue>
    </source>
</reference>
<sequence>MRVCVTSALTSASCYSRACSVSDHWLMDNSRQRRKSPSQRGYQNGFESLEMLNNSSRRRNNNSCCCSSSKWKL</sequence>
<proteinExistence type="predicted"/>